<dbReference type="PATRIC" id="fig|1081904.3.peg.314"/>
<evidence type="ECO:0000313" key="2">
    <source>
        <dbReference type="Proteomes" id="UP000016600"/>
    </source>
</evidence>
<accession>U2MQT7</accession>
<organism evidence="1 2">
    <name type="scientific">Hoylesella pleuritidis F0068</name>
    <dbReference type="NCBI Taxonomy" id="1081904"/>
    <lineage>
        <taxon>Bacteria</taxon>
        <taxon>Pseudomonadati</taxon>
        <taxon>Bacteroidota</taxon>
        <taxon>Bacteroidia</taxon>
        <taxon>Bacteroidales</taxon>
        <taxon>Prevotellaceae</taxon>
        <taxon>Hoylesella</taxon>
    </lineage>
</organism>
<name>U2MQT7_9BACT</name>
<dbReference type="Proteomes" id="UP000016600">
    <property type="component" value="Unassembled WGS sequence"/>
</dbReference>
<comment type="caution">
    <text evidence="1">The sequence shown here is derived from an EMBL/GenBank/DDBJ whole genome shotgun (WGS) entry which is preliminary data.</text>
</comment>
<gene>
    <name evidence="1" type="ORF">HMPREF1218_0338</name>
</gene>
<dbReference type="EMBL" id="AWET01000007">
    <property type="protein sequence ID" value="ERK04010.1"/>
    <property type="molecule type" value="Genomic_DNA"/>
</dbReference>
<dbReference type="AlphaFoldDB" id="U2MQT7"/>
<evidence type="ECO:0000313" key="1">
    <source>
        <dbReference type="EMBL" id="ERK04010.1"/>
    </source>
</evidence>
<keyword evidence="2" id="KW-1185">Reference proteome</keyword>
<proteinExistence type="predicted"/>
<reference evidence="1 2" key="1">
    <citation type="submission" date="2013-08" db="EMBL/GenBank/DDBJ databases">
        <authorList>
            <person name="Durkin A.S."/>
            <person name="Haft D.R."/>
            <person name="McCorrison J."/>
            <person name="Torralba M."/>
            <person name="Gillis M."/>
            <person name="Haft D.H."/>
            <person name="Methe B."/>
            <person name="Sutton G."/>
            <person name="Nelson K.E."/>
        </authorList>
    </citation>
    <scope>NUCLEOTIDE SEQUENCE [LARGE SCALE GENOMIC DNA]</scope>
    <source>
        <strain evidence="1 2">F0068</strain>
    </source>
</reference>
<sequence length="140" mass="15701">MNLISCSRSDTDSQLKAVVDSFATHYYNWQFKQALPYCTPESESWLRFAATNVQQSDVDILRAQDEGASYQINDIKFGLGDSTAIVSLTVSHYLRMDTVGNAGQFVNKADFQLPVVCRNGRWMVHLTALPYSQNGRPTAK</sequence>
<protein>
    <submittedName>
        <fullName evidence="1">Uncharacterized protein</fullName>
    </submittedName>
</protein>